<accession>A0AAD6JRT7</accession>
<reference evidence="1 2" key="1">
    <citation type="journal article" date="2023" name="Int. J. Mol. Sci.">
        <title>De Novo Assembly and Annotation of 11 Diverse Shrub Willow (Salix) Genomes Reveals Novel Gene Organization in Sex-Linked Regions.</title>
        <authorList>
            <person name="Hyden B."/>
            <person name="Feng K."/>
            <person name="Yates T.B."/>
            <person name="Jawdy S."/>
            <person name="Cereghino C."/>
            <person name="Smart L.B."/>
            <person name="Muchero W."/>
        </authorList>
    </citation>
    <scope>NUCLEOTIDE SEQUENCE [LARGE SCALE GENOMIC DNA]</scope>
    <source>
        <tissue evidence="1">Shoot tip</tissue>
    </source>
</reference>
<proteinExistence type="predicted"/>
<sequence>MQLLRRLTRMVGGALKRKLPRMGSDDGTRKPAAAFIYQDRKLHENFIEKGHHEIMVPLQKLLAIVSCMKHPSPKKLLQPMLKNLNSFSMITLKKKKIYLPRTKNKLIPRDSELNNNMLLVVTSKLLHGRDDILRYM</sequence>
<protein>
    <submittedName>
        <fullName evidence="1">Uncharacterized protein</fullName>
    </submittedName>
</protein>
<dbReference type="EMBL" id="JAPFFJ010000015">
    <property type="protein sequence ID" value="KAJ6410138.1"/>
    <property type="molecule type" value="Genomic_DNA"/>
</dbReference>
<name>A0AAD6JRT7_9ROSI</name>
<comment type="caution">
    <text evidence="1">The sequence shown here is derived from an EMBL/GenBank/DDBJ whole genome shotgun (WGS) entry which is preliminary data.</text>
</comment>
<gene>
    <name evidence="1" type="ORF">OIU84_009602</name>
</gene>
<evidence type="ECO:0000313" key="2">
    <source>
        <dbReference type="Proteomes" id="UP001162972"/>
    </source>
</evidence>
<organism evidence="1 2">
    <name type="scientific">Salix udensis</name>
    <dbReference type="NCBI Taxonomy" id="889485"/>
    <lineage>
        <taxon>Eukaryota</taxon>
        <taxon>Viridiplantae</taxon>
        <taxon>Streptophyta</taxon>
        <taxon>Embryophyta</taxon>
        <taxon>Tracheophyta</taxon>
        <taxon>Spermatophyta</taxon>
        <taxon>Magnoliopsida</taxon>
        <taxon>eudicotyledons</taxon>
        <taxon>Gunneridae</taxon>
        <taxon>Pentapetalae</taxon>
        <taxon>rosids</taxon>
        <taxon>fabids</taxon>
        <taxon>Malpighiales</taxon>
        <taxon>Salicaceae</taxon>
        <taxon>Saliceae</taxon>
        <taxon>Salix</taxon>
    </lineage>
</organism>
<dbReference type="AlphaFoldDB" id="A0AAD6JRT7"/>
<dbReference type="Proteomes" id="UP001162972">
    <property type="component" value="Chromosome 9"/>
</dbReference>
<keyword evidence="2" id="KW-1185">Reference proteome</keyword>
<evidence type="ECO:0000313" key="1">
    <source>
        <dbReference type="EMBL" id="KAJ6410138.1"/>
    </source>
</evidence>